<dbReference type="EMBL" id="CP013650">
    <property type="protein sequence ID" value="ALS99945.1"/>
    <property type="molecule type" value="Genomic_DNA"/>
</dbReference>
<dbReference type="OrthoDB" id="9812095at2"/>
<gene>
    <name evidence="1" type="ORF">AT746_17855</name>
</gene>
<evidence type="ECO:0000313" key="2">
    <source>
        <dbReference type="Proteomes" id="UP000068447"/>
    </source>
</evidence>
<accession>A0A0U3B8R3</accession>
<dbReference type="AlphaFoldDB" id="A0A0U3B8R3"/>
<sequence length="172" mass="19056">MPIPLVWLGLGIGAVVASGQWRKAANRSQIQHYPGEIDIPVRPQNGAVVCCGIYGAFDHSGIWMDDVIIERAGNGLVRAISPARFIARRSGKQIFVACDAQGKVLADAEVGYRAVAQIYHYANYHLLNNNCHQFVSSCLHETPARVTFFSELNNLLVRRYANRISWHPAIIS</sequence>
<evidence type="ECO:0000313" key="1">
    <source>
        <dbReference type="EMBL" id="ALS99945.1"/>
    </source>
</evidence>
<evidence type="ECO:0008006" key="3">
    <source>
        <dbReference type="Google" id="ProtNLM"/>
    </source>
</evidence>
<dbReference type="KEGG" id="lal:AT746_17855"/>
<proteinExistence type="predicted"/>
<dbReference type="Proteomes" id="UP000068447">
    <property type="component" value="Chromosome"/>
</dbReference>
<protein>
    <recommendedName>
        <fullName evidence="3">LRAT domain-containing protein</fullName>
    </recommendedName>
</protein>
<organism evidence="1 2">
    <name type="scientific">Lacimicrobium alkaliphilum</name>
    <dbReference type="NCBI Taxonomy" id="1526571"/>
    <lineage>
        <taxon>Bacteria</taxon>
        <taxon>Pseudomonadati</taxon>
        <taxon>Pseudomonadota</taxon>
        <taxon>Gammaproteobacteria</taxon>
        <taxon>Alteromonadales</taxon>
        <taxon>Alteromonadaceae</taxon>
        <taxon>Lacimicrobium</taxon>
    </lineage>
</organism>
<dbReference type="RefSeq" id="WP_062483232.1">
    <property type="nucleotide sequence ID" value="NZ_CP013650.1"/>
</dbReference>
<name>A0A0U3B8R3_9ALTE</name>
<reference evidence="1 2" key="1">
    <citation type="submission" date="2015-12" db="EMBL/GenBank/DDBJ databases">
        <title>Complete genome of Lacimicrobium alkaliphilum KCTC 32984.</title>
        <authorList>
            <person name="Kim S.-G."/>
            <person name="Lee Y.-J."/>
        </authorList>
    </citation>
    <scope>NUCLEOTIDE SEQUENCE [LARGE SCALE GENOMIC DNA]</scope>
    <source>
        <strain evidence="1 2">YelD216</strain>
    </source>
</reference>
<keyword evidence="2" id="KW-1185">Reference proteome</keyword>